<gene>
    <name evidence="2" type="ORF">B0T16DRAFT_403289</name>
</gene>
<dbReference type="Pfam" id="PF11326">
    <property type="entry name" value="PANTS-like"/>
    <property type="match status" value="1"/>
</dbReference>
<evidence type="ECO:0000313" key="2">
    <source>
        <dbReference type="EMBL" id="KAK0651187.1"/>
    </source>
</evidence>
<evidence type="ECO:0000313" key="3">
    <source>
        <dbReference type="Proteomes" id="UP001174936"/>
    </source>
</evidence>
<name>A0AA40CUH8_9PEZI</name>
<reference evidence="2" key="1">
    <citation type="submission" date="2023-06" db="EMBL/GenBank/DDBJ databases">
        <title>Genome-scale phylogeny and comparative genomics of the fungal order Sordariales.</title>
        <authorList>
            <consortium name="Lawrence Berkeley National Laboratory"/>
            <person name="Hensen N."/>
            <person name="Bonometti L."/>
            <person name="Westerberg I."/>
            <person name="Brannstrom I.O."/>
            <person name="Guillou S."/>
            <person name="Cros-Aarteil S."/>
            <person name="Calhoun S."/>
            <person name="Haridas S."/>
            <person name="Kuo A."/>
            <person name="Mondo S."/>
            <person name="Pangilinan J."/>
            <person name="Riley R."/>
            <person name="Labutti K."/>
            <person name="Andreopoulos B."/>
            <person name="Lipzen A."/>
            <person name="Chen C."/>
            <person name="Yanf M."/>
            <person name="Daum C."/>
            <person name="Ng V."/>
            <person name="Clum A."/>
            <person name="Steindorff A."/>
            <person name="Ohm R."/>
            <person name="Martin F."/>
            <person name="Silar P."/>
            <person name="Natvig D."/>
            <person name="Lalanne C."/>
            <person name="Gautier V."/>
            <person name="Ament-Velasquez S.L."/>
            <person name="Kruys A."/>
            <person name="Hutchinson M.I."/>
            <person name="Powell A.J."/>
            <person name="Barry K."/>
            <person name="Miller A.N."/>
            <person name="Grigoriev I.V."/>
            <person name="Debuchy R."/>
            <person name="Gladieux P."/>
            <person name="Thoren M.H."/>
            <person name="Johannesson H."/>
        </authorList>
    </citation>
    <scope>NUCLEOTIDE SEQUENCE</scope>
    <source>
        <strain evidence="2">SMH2532-1</strain>
    </source>
</reference>
<evidence type="ECO:0000256" key="1">
    <source>
        <dbReference type="SAM" id="MobiDB-lite"/>
    </source>
</evidence>
<evidence type="ECO:0008006" key="4">
    <source>
        <dbReference type="Google" id="ProtNLM"/>
    </source>
</evidence>
<dbReference type="Proteomes" id="UP001174936">
    <property type="component" value="Unassembled WGS sequence"/>
</dbReference>
<proteinExistence type="predicted"/>
<feature type="compositionally biased region" description="Basic and acidic residues" evidence="1">
    <location>
        <begin position="102"/>
        <end position="129"/>
    </location>
</feature>
<dbReference type="InterPro" id="IPR021475">
    <property type="entry name" value="Pants/Emi1-like"/>
</dbReference>
<keyword evidence="3" id="KW-1185">Reference proteome</keyword>
<dbReference type="PANTHER" id="PTHR28052:SF1">
    <property type="entry name" value="UPF0545 PROTEIN C22ORF39"/>
    <property type="match status" value="1"/>
</dbReference>
<accession>A0AA40CUH8</accession>
<organism evidence="2 3">
    <name type="scientific">Cercophora newfieldiana</name>
    <dbReference type="NCBI Taxonomy" id="92897"/>
    <lineage>
        <taxon>Eukaryota</taxon>
        <taxon>Fungi</taxon>
        <taxon>Dikarya</taxon>
        <taxon>Ascomycota</taxon>
        <taxon>Pezizomycotina</taxon>
        <taxon>Sordariomycetes</taxon>
        <taxon>Sordariomycetidae</taxon>
        <taxon>Sordariales</taxon>
        <taxon>Lasiosphaeriaceae</taxon>
        <taxon>Cercophora</taxon>
    </lineage>
</organism>
<dbReference type="AlphaFoldDB" id="A0AA40CUH8"/>
<protein>
    <recommendedName>
        <fullName evidence="4">Early meiotic induction protein 1</fullName>
    </recommendedName>
</protein>
<sequence>MSCRDAFDYAWHCHTPGAQWNAVYRQGGLRSCSELWDDFWFCMRTKNYGPEMRAEAIKEHFRAKEQEKYGGGKPSSEDVWESRSEPVKPGTAFRAPFPAPKTGDEGIEKLDLERRRKEREEMFRKEGKQ</sequence>
<comment type="caution">
    <text evidence="2">The sequence shown here is derived from an EMBL/GenBank/DDBJ whole genome shotgun (WGS) entry which is preliminary data.</text>
</comment>
<dbReference type="EMBL" id="JAULSV010000002">
    <property type="protein sequence ID" value="KAK0651187.1"/>
    <property type="molecule type" value="Genomic_DNA"/>
</dbReference>
<dbReference type="PANTHER" id="PTHR28052">
    <property type="entry name" value="UPF0545 PROTEIN C22ORF39"/>
    <property type="match status" value="1"/>
</dbReference>
<feature type="region of interest" description="Disordered" evidence="1">
    <location>
        <begin position="64"/>
        <end position="129"/>
    </location>
</feature>